<evidence type="ECO:0000313" key="2">
    <source>
        <dbReference type="Proteomes" id="UP000222072"/>
    </source>
</evidence>
<proteinExistence type="predicted"/>
<accession>A0A1L2C9D4</accession>
<dbReference type="Proteomes" id="UP000222072">
    <property type="component" value="Segment"/>
</dbReference>
<sequence>MTSITEKISQLGAAAKEADNYTNMPMEVDPRDILELISRIHILQERQDALARENKAMKRCAIKYLEWLGVTHVSLDLALYEDMHNPDMCGNAALAALAKVGEG</sequence>
<protein>
    <submittedName>
        <fullName evidence="1">Uncharacterized protein</fullName>
    </submittedName>
</protein>
<gene>
    <name evidence="1" type="ORF">ZC03_078</name>
</gene>
<dbReference type="EMBL" id="KU356690">
    <property type="protein sequence ID" value="AMD43455.1"/>
    <property type="molecule type" value="Genomic_DNA"/>
</dbReference>
<reference evidence="1 2" key="1">
    <citation type="journal article" date="2017" name="BMC Genomics">
        <title>Three novel Pseudomonas phages isolated from composting provide insights into the evolution and diversity of tailed phages.</title>
        <authorList>
            <person name="Amgarten D."/>
            <person name="Martins L.F."/>
            <person name="Lombardi K.C."/>
            <person name="Antunes L.P."/>
            <person name="de Souza A.P.S."/>
            <person name="Nicastro G.G."/>
            <person name="Kitajima E.W."/>
            <person name="Quaggio R.B."/>
            <person name="Upton C."/>
            <person name="Setubal J.C."/>
            <person name="da Silva A.M."/>
        </authorList>
    </citation>
    <scope>NUCLEOTIDE SEQUENCE [LARGE SCALE GENOMIC DNA]</scope>
</reference>
<evidence type="ECO:0000313" key="1">
    <source>
        <dbReference type="EMBL" id="AMD43455.1"/>
    </source>
</evidence>
<organism evidence="1 2">
    <name type="scientific">Pseudomonas phage ZC03</name>
    <dbReference type="NCBI Taxonomy" id="1622115"/>
    <lineage>
        <taxon>Viruses</taxon>
        <taxon>Duplodnaviria</taxon>
        <taxon>Heunggongvirae</taxon>
        <taxon>Uroviricota</taxon>
        <taxon>Caudoviricetes</taxon>
        <taxon>Schitoviridae</taxon>
        <taxon>Zicotriavirus</taxon>
        <taxon>Zicotriavirus ZC03</taxon>
    </lineage>
</organism>
<name>A0A1L2C9D4_9CAUD</name>
<keyword evidence="2" id="KW-1185">Reference proteome</keyword>